<organism evidence="9 10">
    <name type="scientific">Nonomuraea typhae</name>
    <dbReference type="NCBI Taxonomy" id="2603600"/>
    <lineage>
        <taxon>Bacteria</taxon>
        <taxon>Bacillati</taxon>
        <taxon>Actinomycetota</taxon>
        <taxon>Actinomycetes</taxon>
        <taxon>Streptosporangiales</taxon>
        <taxon>Streptosporangiaceae</taxon>
        <taxon>Nonomuraea</taxon>
    </lineage>
</organism>
<dbReference type="Proteomes" id="UP001612741">
    <property type="component" value="Unassembled WGS sequence"/>
</dbReference>
<evidence type="ECO:0000256" key="8">
    <source>
        <dbReference type="SAM" id="Phobius"/>
    </source>
</evidence>
<evidence type="ECO:0000256" key="4">
    <source>
        <dbReference type="ARBA" id="ARBA00022692"/>
    </source>
</evidence>
<name>A0ABW7Z9I7_9ACTN</name>
<evidence type="ECO:0000256" key="3">
    <source>
        <dbReference type="ARBA" id="ARBA00022475"/>
    </source>
</evidence>
<keyword evidence="4 8" id="KW-0812">Transmembrane</keyword>
<evidence type="ECO:0000256" key="6">
    <source>
        <dbReference type="ARBA" id="ARBA00022989"/>
    </source>
</evidence>
<gene>
    <name evidence="9" type="primary">mreD</name>
    <name evidence="9" type="ORF">ACIBG2_42530</name>
</gene>
<evidence type="ECO:0000256" key="7">
    <source>
        <dbReference type="ARBA" id="ARBA00023136"/>
    </source>
</evidence>
<evidence type="ECO:0000256" key="1">
    <source>
        <dbReference type="ARBA" id="ARBA00004651"/>
    </source>
</evidence>
<evidence type="ECO:0000256" key="5">
    <source>
        <dbReference type="ARBA" id="ARBA00022960"/>
    </source>
</evidence>
<accession>A0ABW7Z9I7</accession>
<evidence type="ECO:0000313" key="10">
    <source>
        <dbReference type="Proteomes" id="UP001612741"/>
    </source>
</evidence>
<keyword evidence="5" id="KW-0133">Cell shape</keyword>
<proteinExistence type="inferred from homology"/>
<reference evidence="9 10" key="1">
    <citation type="submission" date="2024-10" db="EMBL/GenBank/DDBJ databases">
        <title>The Natural Products Discovery Center: Release of the First 8490 Sequenced Strains for Exploring Actinobacteria Biosynthetic Diversity.</title>
        <authorList>
            <person name="Kalkreuter E."/>
            <person name="Kautsar S.A."/>
            <person name="Yang D."/>
            <person name="Bader C.D."/>
            <person name="Teijaro C.N."/>
            <person name="Fluegel L."/>
            <person name="Davis C.M."/>
            <person name="Simpson J.R."/>
            <person name="Lauterbach L."/>
            <person name="Steele A.D."/>
            <person name="Gui C."/>
            <person name="Meng S."/>
            <person name="Li G."/>
            <person name="Viehrig K."/>
            <person name="Ye F."/>
            <person name="Su P."/>
            <person name="Kiefer A.F."/>
            <person name="Nichols A."/>
            <person name="Cepeda A.J."/>
            <person name="Yan W."/>
            <person name="Fan B."/>
            <person name="Jiang Y."/>
            <person name="Adhikari A."/>
            <person name="Zheng C.-J."/>
            <person name="Schuster L."/>
            <person name="Cowan T.M."/>
            <person name="Smanski M.J."/>
            <person name="Chevrette M.G."/>
            <person name="De Carvalho L.P.S."/>
            <person name="Shen B."/>
        </authorList>
    </citation>
    <scope>NUCLEOTIDE SEQUENCE [LARGE SCALE GENOMIC DNA]</scope>
    <source>
        <strain evidence="9 10">NPDC050545</strain>
    </source>
</reference>
<comment type="caution">
    <text evidence="9">The sequence shown here is derived from an EMBL/GenBank/DDBJ whole genome shotgun (WGS) entry which is preliminary data.</text>
</comment>
<evidence type="ECO:0000313" key="9">
    <source>
        <dbReference type="EMBL" id="MFI6504123.1"/>
    </source>
</evidence>
<comment type="subcellular location">
    <subcellularLocation>
        <location evidence="1">Cell membrane</location>
        <topology evidence="1">Multi-pass membrane protein</topology>
    </subcellularLocation>
</comment>
<keyword evidence="10" id="KW-1185">Reference proteome</keyword>
<keyword evidence="3" id="KW-1003">Cell membrane</keyword>
<keyword evidence="6 8" id="KW-1133">Transmembrane helix</keyword>
<comment type="similarity">
    <text evidence="2">Belongs to the MreD family.</text>
</comment>
<dbReference type="EMBL" id="JBITGY010000014">
    <property type="protein sequence ID" value="MFI6504123.1"/>
    <property type="molecule type" value="Genomic_DNA"/>
</dbReference>
<evidence type="ECO:0000256" key="2">
    <source>
        <dbReference type="ARBA" id="ARBA00007776"/>
    </source>
</evidence>
<dbReference type="InterPro" id="IPR007227">
    <property type="entry name" value="Cell_shape_determining_MreD"/>
</dbReference>
<dbReference type="NCBIfam" id="TIGR03426">
    <property type="entry name" value="shape_MreD"/>
    <property type="match status" value="1"/>
</dbReference>
<protein>
    <submittedName>
        <fullName evidence="9">Rod shape-determining protein MreD</fullName>
    </submittedName>
</protein>
<dbReference type="RefSeq" id="WP_397089888.1">
    <property type="nucleotide sequence ID" value="NZ_JBITGY010000014.1"/>
</dbReference>
<feature type="transmembrane region" description="Helical" evidence="8">
    <location>
        <begin position="90"/>
        <end position="112"/>
    </location>
</feature>
<feature type="transmembrane region" description="Helical" evidence="8">
    <location>
        <begin position="65"/>
        <end position="83"/>
    </location>
</feature>
<feature type="transmembrane region" description="Helical" evidence="8">
    <location>
        <begin position="124"/>
        <end position="144"/>
    </location>
</feature>
<keyword evidence="7 8" id="KW-0472">Membrane</keyword>
<sequence>MIAVLVVLVTVLVQLTLVNRLPLPAGGVPDLVLLAVVGVAMLRGPVAGAVIGFCSGLLVDVVPPVAHVAGEYAFVLTVVGFLAGRGLGGVVSTVMACVLAAPLLAAAVGGLIGEEGVTLEALVARAPVTVMYTLVAAPVVIWAVTRGKQPRYAA</sequence>